<dbReference type="AlphaFoldDB" id="A0AAD9RIH1"/>
<proteinExistence type="predicted"/>
<evidence type="ECO:0000313" key="1">
    <source>
        <dbReference type="EMBL" id="KAK2580299.1"/>
    </source>
</evidence>
<evidence type="ECO:0000313" key="2">
    <source>
        <dbReference type="Proteomes" id="UP001258017"/>
    </source>
</evidence>
<accession>A0AAD9RIH1</accession>
<gene>
    <name evidence="1" type="ORF">KPH14_012539</name>
</gene>
<dbReference type="Proteomes" id="UP001258017">
    <property type="component" value="Unassembled WGS sequence"/>
</dbReference>
<dbReference type="EMBL" id="JAIFRP010000062">
    <property type="protein sequence ID" value="KAK2580299.1"/>
    <property type="molecule type" value="Genomic_DNA"/>
</dbReference>
<sequence length="166" mass="19344">MAKKKSGNDELIFIQSSSIQEREKVKELWKFLDSQCNLEPYKPLQSRCKLSLQSSTENRVCKMSENHKQSVSGETTSLKSVFSSETEVPEKERLWYHGLRFFQQIGLDKVALRKEKCKFCLAEKGFKSSDYADTMPQTYEELKAEMTSFDERFVDRELKTSNSLKN</sequence>
<organism evidence="1 2">
    <name type="scientific">Odynerus spinipes</name>
    <dbReference type="NCBI Taxonomy" id="1348599"/>
    <lineage>
        <taxon>Eukaryota</taxon>
        <taxon>Metazoa</taxon>
        <taxon>Ecdysozoa</taxon>
        <taxon>Arthropoda</taxon>
        <taxon>Hexapoda</taxon>
        <taxon>Insecta</taxon>
        <taxon>Pterygota</taxon>
        <taxon>Neoptera</taxon>
        <taxon>Endopterygota</taxon>
        <taxon>Hymenoptera</taxon>
        <taxon>Apocrita</taxon>
        <taxon>Aculeata</taxon>
        <taxon>Vespoidea</taxon>
        <taxon>Vespidae</taxon>
        <taxon>Eumeninae</taxon>
        <taxon>Odynerus</taxon>
    </lineage>
</organism>
<protein>
    <submittedName>
        <fullName evidence="1">Uncharacterized protein</fullName>
    </submittedName>
</protein>
<keyword evidence="2" id="KW-1185">Reference proteome</keyword>
<reference evidence="1" key="2">
    <citation type="journal article" date="2023" name="Commun. Biol.">
        <title>Intrasexual cuticular hydrocarbon dimorphism in a wasp sheds light on hydrocarbon biosynthesis genes in Hymenoptera.</title>
        <authorList>
            <person name="Moris V.C."/>
            <person name="Podsiadlowski L."/>
            <person name="Martin S."/>
            <person name="Oeyen J.P."/>
            <person name="Donath A."/>
            <person name="Petersen M."/>
            <person name="Wilbrandt J."/>
            <person name="Misof B."/>
            <person name="Liedtke D."/>
            <person name="Thamm M."/>
            <person name="Scheiner R."/>
            <person name="Schmitt T."/>
            <person name="Niehuis O."/>
        </authorList>
    </citation>
    <scope>NUCLEOTIDE SEQUENCE</scope>
    <source>
        <strain evidence="1">GBR_01_08_01A</strain>
    </source>
</reference>
<reference evidence="1" key="1">
    <citation type="submission" date="2021-08" db="EMBL/GenBank/DDBJ databases">
        <authorList>
            <person name="Misof B."/>
            <person name="Oliver O."/>
            <person name="Podsiadlowski L."/>
            <person name="Donath A."/>
            <person name="Peters R."/>
            <person name="Mayer C."/>
            <person name="Rust J."/>
            <person name="Gunkel S."/>
            <person name="Lesny P."/>
            <person name="Martin S."/>
            <person name="Oeyen J.P."/>
            <person name="Petersen M."/>
            <person name="Panagiotis P."/>
            <person name="Wilbrandt J."/>
            <person name="Tanja T."/>
        </authorList>
    </citation>
    <scope>NUCLEOTIDE SEQUENCE</scope>
    <source>
        <strain evidence="1">GBR_01_08_01A</strain>
        <tissue evidence="1">Thorax + abdomen</tissue>
    </source>
</reference>
<name>A0AAD9RIH1_9HYME</name>
<comment type="caution">
    <text evidence="1">The sequence shown here is derived from an EMBL/GenBank/DDBJ whole genome shotgun (WGS) entry which is preliminary data.</text>
</comment>